<reference evidence="1" key="1">
    <citation type="submission" date="2021-02" db="EMBL/GenBank/DDBJ databases">
        <authorList>
            <consortium name="DOE Joint Genome Institute"/>
            <person name="Ahrendt S."/>
            <person name="Looney B.P."/>
            <person name="Miyauchi S."/>
            <person name="Morin E."/>
            <person name="Drula E."/>
            <person name="Courty P.E."/>
            <person name="Chicoki N."/>
            <person name="Fauchery L."/>
            <person name="Kohler A."/>
            <person name="Kuo A."/>
            <person name="Labutti K."/>
            <person name="Pangilinan J."/>
            <person name="Lipzen A."/>
            <person name="Riley R."/>
            <person name="Andreopoulos W."/>
            <person name="He G."/>
            <person name="Johnson J."/>
            <person name="Barry K.W."/>
            <person name="Grigoriev I.V."/>
            <person name="Nagy L."/>
            <person name="Hibbett D."/>
            <person name="Henrissat B."/>
            <person name="Matheny P.B."/>
            <person name="Labbe J."/>
            <person name="Martin F."/>
        </authorList>
    </citation>
    <scope>NUCLEOTIDE SEQUENCE</scope>
    <source>
        <strain evidence="1">FP105234-sp</strain>
    </source>
</reference>
<organism evidence="1 2">
    <name type="scientific">Auriscalpium vulgare</name>
    <dbReference type="NCBI Taxonomy" id="40419"/>
    <lineage>
        <taxon>Eukaryota</taxon>
        <taxon>Fungi</taxon>
        <taxon>Dikarya</taxon>
        <taxon>Basidiomycota</taxon>
        <taxon>Agaricomycotina</taxon>
        <taxon>Agaricomycetes</taxon>
        <taxon>Russulales</taxon>
        <taxon>Auriscalpiaceae</taxon>
        <taxon>Auriscalpium</taxon>
    </lineage>
</organism>
<dbReference type="EMBL" id="MU276157">
    <property type="protein sequence ID" value="KAI0040936.1"/>
    <property type="molecule type" value="Genomic_DNA"/>
</dbReference>
<keyword evidence="2" id="KW-1185">Reference proteome</keyword>
<evidence type="ECO:0000313" key="2">
    <source>
        <dbReference type="Proteomes" id="UP000814033"/>
    </source>
</evidence>
<accession>A0ACB8RBF4</accession>
<sequence length="407" mass="45158">MSHSLPPELLLLIVQLGSPDVQLIVRTLSKQFCALATPVAFRTLRCLNTPRSATGFLNILDHEHLNVHTKSVVYYDVQGARDWHGQGGDMDDDEHIDLEYEAENDLSDAEEDELFVTLTEAFSRLDTLPSLNAISVTFPIGLYTFYPDFDDGILLSAYEGRVASVPELRIQLGILARLEVFATARYFASQGLAPLRSLTIRNLNSFFIRQLSFSTFFRLLEGLTTLRLSIFTLIDATESVLIPLLTYFCTKTLPPILRASTSTLTSLTFQLDQVLGHDVDLFLGDLHYPHLQYLSLCTVLFSDATGTETFITSHARTLRSLIISNCKIDAVTKSLLSWSRVYARLGEALTELVHLGVGAIPQGYVHLDPHGGWLLSAEDIPVKKDDAAALDVFLDIVAQRNAATHAC</sequence>
<reference evidence="1" key="2">
    <citation type="journal article" date="2022" name="New Phytol.">
        <title>Evolutionary transition to the ectomycorrhizal habit in the genomes of a hyperdiverse lineage of mushroom-forming fungi.</title>
        <authorList>
            <person name="Looney B."/>
            <person name="Miyauchi S."/>
            <person name="Morin E."/>
            <person name="Drula E."/>
            <person name="Courty P.E."/>
            <person name="Kohler A."/>
            <person name="Kuo A."/>
            <person name="LaButti K."/>
            <person name="Pangilinan J."/>
            <person name="Lipzen A."/>
            <person name="Riley R."/>
            <person name="Andreopoulos W."/>
            <person name="He G."/>
            <person name="Johnson J."/>
            <person name="Nolan M."/>
            <person name="Tritt A."/>
            <person name="Barry K.W."/>
            <person name="Grigoriev I.V."/>
            <person name="Nagy L.G."/>
            <person name="Hibbett D."/>
            <person name="Henrissat B."/>
            <person name="Matheny P.B."/>
            <person name="Labbe J."/>
            <person name="Martin F.M."/>
        </authorList>
    </citation>
    <scope>NUCLEOTIDE SEQUENCE</scope>
    <source>
        <strain evidence="1">FP105234-sp</strain>
    </source>
</reference>
<name>A0ACB8RBF4_9AGAM</name>
<proteinExistence type="predicted"/>
<protein>
    <submittedName>
        <fullName evidence="1">Uncharacterized protein</fullName>
    </submittedName>
</protein>
<gene>
    <name evidence="1" type="ORF">FA95DRAFT_804709</name>
</gene>
<evidence type="ECO:0000313" key="1">
    <source>
        <dbReference type="EMBL" id="KAI0040936.1"/>
    </source>
</evidence>
<comment type="caution">
    <text evidence="1">The sequence shown here is derived from an EMBL/GenBank/DDBJ whole genome shotgun (WGS) entry which is preliminary data.</text>
</comment>
<dbReference type="Proteomes" id="UP000814033">
    <property type="component" value="Unassembled WGS sequence"/>
</dbReference>